<dbReference type="EMBL" id="FOXS01000003">
    <property type="protein sequence ID" value="SFQ52524.1"/>
    <property type="molecule type" value="Genomic_DNA"/>
</dbReference>
<evidence type="ECO:0000313" key="3">
    <source>
        <dbReference type="Proteomes" id="UP000199029"/>
    </source>
</evidence>
<name>A0A1I5Z7U8_HYMAR</name>
<dbReference type="InterPro" id="IPR008271">
    <property type="entry name" value="Ser/Thr_kinase_AS"/>
</dbReference>
<accession>A0A1I5Z7U8</accession>
<dbReference type="AlphaFoldDB" id="A0A1I5Z7U8"/>
<organism evidence="2 3">
    <name type="scientific">Hymenobacter arizonensis</name>
    <name type="common">Siccationidurans arizonensis</name>
    <dbReference type="NCBI Taxonomy" id="1227077"/>
    <lineage>
        <taxon>Bacteria</taxon>
        <taxon>Pseudomonadati</taxon>
        <taxon>Bacteroidota</taxon>
        <taxon>Cytophagia</taxon>
        <taxon>Cytophagales</taxon>
        <taxon>Hymenobacteraceae</taxon>
        <taxon>Hymenobacter</taxon>
    </lineage>
</organism>
<dbReference type="GO" id="GO:0005524">
    <property type="term" value="F:ATP binding"/>
    <property type="evidence" value="ECO:0007669"/>
    <property type="project" value="InterPro"/>
</dbReference>
<dbReference type="PROSITE" id="PS00108">
    <property type="entry name" value="PROTEIN_KINASE_ST"/>
    <property type="match status" value="1"/>
</dbReference>
<dbReference type="Proteomes" id="UP000199029">
    <property type="component" value="Unassembled WGS sequence"/>
</dbReference>
<dbReference type="OrthoDB" id="9813021at2"/>
<dbReference type="PROSITE" id="PS50011">
    <property type="entry name" value="PROTEIN_KINASE_DOM"/>
    <property type="match status" value="1"/>
</dbReference>
<dbReference type="STRING" id="1227077.SAMN04515668_2793"/>
<dbReference type="SMART" id="SM00220">
    <property type="entry name" value="S_TKc"/>
    <property type="match status" value="1"/>
</dbReference>
<feature type="domain" description="Protein kinase" evidence="1">
    <location>
        <begin position="32"/>
        <end position="316"/>
    </location>
</feature>
<dbReference type="GO" id="GO:0004674">
    <property type="term" value="F:protein serine/threonine kinase activity"/>
    <property type="evidence" value="ECO:0007669"/>
    <property type="project" value="TreeGrafter"/>
</dbReference>
<gene>
    <name evidence="2" type="ORF">SAMN04515668_2793</name>
</gene>
<dbReference type="InterPro" id="IPR011009">
    <property type="entry name" value="Kinase-like_dom_sf"/>
</dbReference>
<protein>
    <submittedName>
        <fullName evidence="2">Protein kinase domain-containing protein</fullName>
    </submittedName>
</protein>
<dbReference type="InterPro" id="IPR000719">
    <property type="entry name" value="Prot_kinase_dom"/>
</dbReference>
<sequence length="316" mass="36050">MMLSKRGGVLLTGSALKDVIVYENQTFTLSALNDDFQSSKGGNSNVFKLHDPNNNTTFAIKISNFPVARRVRGQANDWKSRGYARFLEEINALNIAKQSNYNNIVRIEFDGVVEVDGEKFPYFVMEKADTDLKEYIQKNTEFDEQERFKICLEVMFAVKQLHGKEIYHRDIKPDNILLFNTGEEGKSIWKISDLGLIGRGGVRASVDLIGEKIGPFGWLSPEAANKFLTEKLNLGFDCHIDNESDVFQLGKLFWFIYQSNIPVGQINIEDFIAPITKNKDYIFSIINKMLQYSKLKRQKIASLEEDMELIGYDLGV</sequence>
<keyword evidence="3" id="KW-1185">Reference proteome</keyword>
<reference evidence="3" key="1">
    <citation type="submission" date="2016-10" db="EMBL/GenBank/DDBJ databases">
        <authorList>
            <person name="Varghese N."/>
            <person name="Submissions S."/>
        </authorList>
    </citation>
    <scope>NUCLEOTIDE SEQUENCE [LARGE SCALE GENOMIC DNA]</scope>
    <source>
        <strain evidence="3">OR362-8,ATCC BAA-1266,JCM 13504</strain>
    </source>
</reference>
<evidence type="ECO:0000259" key="1">
    <source>
        <dbReference type="PROSITE" id="PS50011"/>
    </source>
</evidence>
<dbReference type="Pfam" id="PF00069">
    <property type="entry name" value="Pkinase"/>
    <property type="match status" value="1"/>
</dbReference>
<keyword evidence="2" id="KW-0418">Kinase</keyword>
<keyword evidence="2" id="KW-0808">Transferase</keyword>
<proteinExistence type="predicted"/>
<dbReference type="Gene3D" id="1.10.510.10">
    <property type="entry name" value="Transferase(Phosphotransferase) domain 1"/>
    <property type="match status" value="1"/>
</dbReference>
<dbReference type="SUPFAM" id="SSF56112">
    <property type="entry name" value="Protein kinase-like (PK-like)"/>
    <property type="match status" value="1"/>
</dbReference>
<dbReference type="PANTHER" id="PTHR44167">
    <property type="entry name" value="OVARIAN-SPECIFIC SERINE/THREONINE-PROTEIN KINASE LOK-RELATED"/>
    <property type="match status" value="1"/>
</dbReference>
<dbReference type="PANTHER" id="PTHR44167:SF24">
    <property type="entry name" value="SERINE_THREONINE-PROTEIN KINASE CHK2"/>
    <property type="match status" value="1"/>
</dbReference>
<evidence type="ECO:0000313" key="2">
    <source>
        <dbReference type="EMBL" id="SFQ52524.1"/>
    </source>
</evidence>
<dbReference type="RefSeq" id="WP_092674235.1">
    <property type="nucleotide sequence ID" value="NZ_FOXS01000003.1"/>
</dbReference>
<dbReference type="GO" id="GO:0005737">
    <property type="term" value="C:cytoplasm"/>
    <property type="evidence" value="ECO:0007669"/>
    <property type="project" value="TreeGrafter"/>
</dbReference>